<name>A0A3B1BE97_9ZZZZ</name>
<evidence type="ECO:0000313" key="1">
    <source>
        <dbReference type="EMBL" id="VAX03347.1"/>
    </source>
</evidence>
<accession>A0A3B1BE97</accession>
<dbReference type="AlphaFoldDB" id="A0A3B1BE97"/>
<reference evidence="1" key="1">
    <citation type="submission" date="2018-06" db="EMBL/GenBank/DDBJ databases">
        <authorList>
            <person name="Zhirakovskaya E."/>
        </authorList>
    </citation>
    <scope>NUCLEOTIDE SEQUENCE</scope>
</reference>
<dbReference type="EMBL" id="UOFV01000391">
    <property type="protein sequence ID" value="VAX03347.1"/>
    <property type="molecule type" value="Genomic_DNA"/>
</dbReference>
<protein>
    <submittedName>
        <fullName evidence="1">Uncharacterized protein</fullName>
    </submittedName>
</protein>
<proteinExistence type="predicted"/>
<gene>
    <name evidence="1" type="ORF">MNBD_GAMMA19-949</name>
</gene>
<sequence length="151" mass="17773">MFHILKLLLPAVIPSWRFFDVIAPSPRIQFVLLNSASPPSDEHCEWHEFRPRPAHLSFLQMLGRMFWNPERNESLFLVSCAERIVQQPTQHSEDEILKRIITELKSNHSGLTEKITHLQFRLLLVQRQDSQLQQQVVFHSRIQPLSTQDKT</sequence>
<organism evidence="1">
    <name type="scientific">hydrothermal vent metagenome</name>
    <dbReference type="NCBI Taxonomy" id="652676"/>
    <lineage>
        <taxon>unclassified sequences</taxon>
        <taxon>metagenomes</taxon>
        <taxon>ecological metagenomes</taxon>
    </lineage>
</organism>